<dbReference type="InterPro" id="IPR017441">
    <property type="entry name" value="Protein_kinase_ATP_BS"/>
</dbReference>
<dbReference type="FunFam" id="3.30.200.20:FF:000034">
    <property type="entry name" value="Kinase suppressor of Ras 1"/>
    <property type="match status" value="1"/>
</dbReference>
<dbReference type="CDD" id="cd13999">
    <property type="entry name" value="STKc_MAP3K-like"/>
    <property type="match status" value="1"/>
</dbReference>
<organism evidence="12 13">
    <name type="scientific">Apatococcus fuscideae</name>
    <dbReference type="NCBI Taxonomy" id="2026836"/>
    <lineage>
        <taxon>Eukaryota</taxon>
        <taxon>Viridiplantae</taxon>
        <taxon>Chlorophyta</taxon>
        <taxon>core chlorophytes</taxon>
        <taxon>Trebouxiophyceae</taxon>
        <taxon>Chlorellales</taxon>
        <taxon>Chlorellaceae</taxon>
        <taxon>Apatococcus</taxon>
    </lineage>
</organism>
<dbReference type="GO" id="GO:0005524">
    <property type="term" value="F:ATP binding"/>
    <property type="evidence" value="ECO:0007669"/>
    <property type="project" value="UniProtKB-UniRule"/>
</dbReference>
<keyword evidence="4" id="KW-0418">Kinase</keyword>
<dbReference type="EMBL" id="JALJOV010000178">
    <property type="protein sequence ID" value="KAK9866226.1"/>
    <property type="molecule type" value="Genomic_DNA"/>
</dbReference>
<feature type="compositionally biased region" description="Polar residues" evidence="10">
    <location>
        <begin position="37"/>
        <end position="48"/>
    </location>
</feature>
<dbReference type="PANTHER" id="PTHR44329:SF288">
    <property type="entry name" value="MITOGEN-ACTIVATED PROTEIN KINASE KINASE KINASE 20"/>
    <property type="match status" value="1"/>
</dbReference>
<dbReference type="Gene3D" id="3.30.200.20">
    <property type="entry name" value="Phosphorylase Kinase, domain 1"/>
    <property type="match status" value="1"/>
</dbReference>
<dbReference type="PRINTS" id="PR00109">
    <property type="entry name" value="TYRKINASE"/>
</dbReference>
<evidence type="ECO:0000256" key="4">
    <source>
        <dbReference type="ARBA" id="ARBA00022777"/>
    </source>
</evidence>
<evidence type="ECO:0000313" key="12">
    <source>
        <dbReference type="EMBL" id="KAK9866226.1"/>
    </source>
</evidence>
<gene>
    <name evidence="12" type="ORF">WJX84_009499</name>
</gene>
<dbReference type="InterPro" id="IPR001245">
    <property type="entry name" value="Ser-Thr/Tyr_kinase_cat_dom"/>
</dbReference>
<comment type="catalytic activity">
    <reaction evidence="6">
        <text>L-threonyl-[protein] + ATP = O-phospho-L-threonyl-[protein] + ADP + H(+)</text>
        <dbReference type="Rhea" id="RHEA:46608"/>
        <dbReference type="Rhea" id="RHEA-COMP:11060"/>
        <dbReference type="Rhea" id="RHEA-COMP:11605"/>
        <dbReference type="ChEBI" id="CHEBI:15378"/>
        <dbReference type="ChEBI" id="CHEBI:30013"/>
        <dbReference type="ChEBI" id="CHEBI:30616"/>
        <dbReference type="ChEBI" id="CHEBI:61977"/>
        <dbReference type="ChEBI" id="CHEBI:456216"/>
        <dbReference type="EC" id="2.7.11.1"/>
    </reaction>
</comment>
<dbReference type="PANTHER" id="PTHR44329">
    <property type="entry name" value="SERINE/THREONINE-PROTEIN KINASE TNNI3K-RELATED"/>
    <property type="match status" value="1"/>
</dbReference>
<dbReference type="PROSITE" id="PS00107">
    <property type="entry name" value="PROTEIN_KINASE_ATP"/>
    <property type="match status" value="1"/>
</dbReference>
<dbReference type="PROSITE" id="PS00108">
    <property type="entry name" value="PROTEIN_KINASE_ST"/>
    <property type="match status" value="1"/>
</dbReference>
<comment type="similarity">
    <text evidence="9">Belongs to the protein kinase superfamily.</text>
</comment>
<feature type="binding site" evidence="8">
    <location>
        <position position="151"/>
    </location>
    <ligand>
        <name>ATP</name>
        <dbReference type="ChEBI" id="CHEBI:30616"/>
    </ligand>
</feature>
<sequence>MNRLATPFANPIQQQTFHRLPSGLTPSNASMYGLTEGSPTKQRQDLGTSPSQQLYDLMAPSFSRSFSTARRHTRRITLEHLLEHQSKPATDSSQQGLTTHDIQVISPIGQQQQACLDIDAVREIELDERLGSGAFGTVFKGRWKGGEVAVKIMQSAGLGDEGQLDAFKREVQVLSALRHPHIVRLLGACLVLPHLCIVEELAKGGSLYDRLHGPAGQRCDCPLPYSQLLQVAVEVGGAMAYLHPQVVHRDLKSQNVVFGNNKAKVCDFGIAKFKERTFISTKNAQAGTPAYMAPEMFEGHSLSEKIDVYSFGVLLWECLTGEVPWSDLDSPMQVIYVVGVQKLRPPIPDTCPAELASLIRTCWDQDPAMRPAFSTILLQLKDMLASDGTCQEGIADIDIAGNNSAVQVGSPSGSVLIGELDCPEAGTQDVNKSQAADMVADKA</sequence>
<dbReference type="AlphaFoldDB" id="A0AAW1TBC2"/>
<keyword evidence="3 8" id="KW-0547">Nucleotide-binding</keyword>
<evidence type="ECO:0000256" key="8">
    <source>
        <dbReference type="PROSITE-ProRule" id="PRU10141"/>
    </source>
</evidence>
<evidence type="ECO:0000256" key="9">
    <source>
        <dbReference type="RuleBase" id="RU000304"/>
    </source>
</evidence>
<feature type="domain" description="Protein kinase" evidence="11">
    <location>
        <begin position="124"/>
        <end position="384"/>
    </location>
</feature>
<comment type="catalytic activity">
    <reaction evidence="7">
        <text>L-seryl-[protein] + ATP = O-phospho-L-seryl-[protein] + ADP + H(+)</text>
        <dbReference type="Rhea" id="RHEA:17989"/>
        <dbReference type="Rhea" id="RHEA-COMP:9863"/>
        <dbReference type="Rhea" id="RHEA-COMP:11604"/>
        <dbReference type="ChEBI" id="CHEBI:15378"/>
        <dbReference type="ChEBI" id="CHEBI:29999"/>
        <dbReference type="ChEBI" id="CHEBI:30616"/>
        <dbReference type="ChEBI" id="CHEBI:83421"/>
        <dbReference type="ChEBI" id="CHEBI:456216"/>
        <dbReference type="EC" id="2.7.11.1"/>
    </reaction>
</comment>
<dbReference type="InterPro" id="IPR051681">
    <property type="entry name" value="Ser/Thr_Kinases-Pseudokinases"/>
</dbReference>
<feature type="region of interest" description="Disordered" evidence="10">
    <location>
        <begin position="19"/>
        <end position="48"/>
    </location>
</feature>
<evidence type="ECO:0000313" key="13">
    <source>
        <dbReference type="Proteomes" id="UP001485043"/>
    </source>
</evidence>
<dbReference type="GO" id="GO:0004674">
    <property type="term" value="F:protein serine/threonine kinase activity"/>
    <property type="evidence" value="ECO:0007669"/>
    <property type="project" value="UniProtKB-KW"/>
</dbReference>
<dbReference type="InterPro" id="IPR000719">
    <property type="entry name" value="Prot_kinase_dom"/>
</dbReference>
<dbReference type="Gene3D" id="1.10.510.10">
    <property type="entry name" value="Transferase(Phosphotransferase) domain 1"/>
    <property type="match status" value="1"/>
</dbReference>
<dbReference type="SUPFAM" id="SSF56112">
    <property type="entry name" value="Protein kinase-like (PK-like)"/>
    <property type="match status" value="1"/>
</dbReference>
<dbReference type="Proteomes" id="UP001485043">
    <property type="component" value="Unassembled WGS sequence"/>
</dbReference>
<keyword evidence="1 9" id="KW-0723">Serine/threonine-protein kinase</keyword>
<evidence type="ECO:0000256" key="6">
    <source>
        <dbReference type="ARBA" id="ARBA00047899"/>
    </source>
</evidence>
<dbReference type="InterPro" id="IPR008271">
    <property type="entry name" value="Ser/Thr_kinase_AS"/>
</dbReference>
<accession>A0AAW1TBC2</accession>
<dbReference type="PROSITE" id="PS50011">
    <property type="entry name" value="PROTEIN_KINASE_DOM"/>
    <property type="match status" value="1"/>
</dbReference>
<comment type="caution">
    <text evidence="12">The sequence shown here is derived from an EMBL/GenBank/DDBJ whole genome shotgun (WGS) entry which is preliminary data.</text>
</comment>
<name>A0AAW1TBC2_9CHLO</name>
<evidence type="ECO:0000256" key="5">
    <source>
        <dbReference type="ARBA" id="ARBA00022840"/>
    </source>
</evidence>
<protein>
    <recommendedName>
        <fullName evidence="11">Protein kinase domain-containing protein</fullName>
    </recommendedName>
</protein>
<keyword evidence="13" id="KW-1185">Reference proteome</keyword>
<reference evidence="12 13" key="1">
    <citation type="journal article" date="2024" name="Nat. Commun.">
        <title>Phylogenomics reveals the evolutionary origins of lichenization in chlorophyte algae.</title>
        <authorList>
            <person name="Puginier C."/>
            <person name="Libourel C."/>
            <person name="Otte J."/>
            <person name="Skaloud P."/>
            <person name="Haon M."/>
            <person name="Grisel S."/>
            <person name="Petersen M."/>
            <person name="Berrin J.G."/>
            <person name="Delaux P.M."/>
            <person name="Dal Grande F."/>
            <person name="Keller J."/>
        </authorList>
    </citation>
    <scope>NUCLEOTIDE SEQUENCE [LARGE SCALE GENOMIC DNA]</scope>
    <source>
        <strain evidence="12 13">SAG 2523</strain>
    </source>
</reference>
<evidence type="ECO:0000256" key="7">
    <source>
        <dbReference type="ARBA" id="ARBA00048679"/>
    </source>
</evidence>
<dbReference type="SMART" id="SM00220">
    <property type="entry name" value="S_TKc"/>
    <property type="match status" value="1"/>
</dbReference>
<evidence type="ECO:0000256" key="2">
    <source>
        <dbReference type="ARBA" id="ARBA00022679"/>
    </source>
</evidence>
<proteinExistence type="inferred from homology"/>
<keyword evidence="5 8" id="KW-0067">ATP-binding</keyword>
<evidence type="ECO:0000256" key="10">
    <source>
        <dbReference type="SAM" id="MobiDB-lite"/>
    </source>
</evidence>
<evidence type="ECO:0000256" key="1">
    <source>
        <dbReference type="ARBA" id="ARBA00022527"/>
    </source>
</evidence>
<evidence type="ECO:0000259" key="11">
    <source>
        <dbReference type="PROSITE" id="PS50011"/>
    </source>
</evidence>
<dbReference type="Pfam" id="PF07714">
    <property type="entry name" value="PK_Tyr_Ser-Thr"/>
    <property type="match status" value="1"/>
</dbReference>
<dbReference type="InterPro" id="IPR011009">
    <property type="entry name" value="Kinase-like_dom_sf"/>
</dbReference>
<evidence type="ECO:0000256" key="3">
    <source>
        <dbReference type="ARBA" id="ARBA00022741"/>
    </source>
</evidence>
<keyword evidence="2" id="KW-0808">Transferase</keyword>